<reference evidence="4 6" key="3">
    <citation type="submission" date="2020-11" db="EMBL/GenBank/DDBJ databases">
        <title>Closed and high quality bacterial genomes of the OMM12 community.</title>
        <authorList>
            <person name="Marbouty M."/>
            <person name="Lamy-Besnier Q."/>
            <person name="Debarbieux L."/>
            <person name="Koszul R."/>
        </authorList>
    </citation>
    <scope>NUCLEOTIDE SEQUENCE [LARGE SCALE GENOMIC DNA]</scope>
    <source>
        <strain evidence="4 6">KB18</strain>
    </source>
</reference>
<sequence>MICPKCGRDIPDGTVCPCSLEGPPLSDNPALNALKTVGSSPLFLALAVLMSAWALLTIFSSLGVSDAMSSVYVYAFQYGLDMDQVQAIMNAMRSSSMVTAVLGSIPAILTAVAMWLHFSTCKSRQSGNISTAGLTICKVLSYISLVGLCLAGVLVLCGFAIIIIAFLVSDAPLGSLFDAYGGYYSYGSSFSDEEATIAVVVVLGVFALIIGFAMGLAIAYQASIIRMINRTKTVAATGMADDRVSGYLVGMTGFSAACSIISGLFALFTAPLTGAASLAHAAGLILMIVLLRTYGKAMNQVLYPPMQPPMPPMYGTPQQNFAEQQYAPQDAQQPPQPPVE</sequence>
<feature type="transmembrane region" description="Helical" evidence="2">
    <location>
        <begin position="247"/>
        <end position="268"/>
    </location>
</feature>
<keyword evidence="2" id="KW-0812">Transmembrane</keyword>
<dbReference type="RefSeq" id="WP_066538655.1">
    <property type="nucleotide sequence ID" value="NZ_CAPVCI010000007.1"/>
</dbReference>
<evidence type="ECO:0000313" key="5">
    <source>
        <dbReference type="Proteomes" id="UP000196710"/>
    </source>
</evidence>
<evidence type="ECO:0000256" key="1">
    <source>
        <dbReference type="SAM" id="MobiDB-lite"/>
    </source>
</evidence>
<evidence type="ECO:0000256" key="2">
    <source>
        <dbReference type="SAM" id="Phobius"/>
    </source>
</evidence>
<evidence type="ECO:0000313" key="3">
    <source>
        <dbReference type="EMBL" id="ASB42088.1"/>
    </source>
</evidence>
<dbReference type="KEGG" id="amur:ADH66_16330"/>
<accession>A0A1Z2XUF7</accession>
<evidence type="ECO:0000313" key="4">
    <source>
        <dbReference type="EMBL" id="QQR31358.1"/>
    </source>
</evidence>
<feature type="transmembrane region" description="Helical" evidence="2">
    <location>
        <begin position="274"/>
        <end position="291"/>
    </location>
</feature>
<proteinExistence type="predicted"/>
<feature type="transmembrane region" description="Helical" evidence="2">
    <location>
        <begin position="97"/>
        <end position="118"/>
    </location>
</feature>
<keyword evidence="2" id="KW-0472">Membrane</keyword>
<reference evidence="3" key="1">
    <citation type="journal article" date="2017" name="Genome Announc.">
        <title>High-Quality Whole-Genome Sequences of the Oligo-Mouse-Microbiota Bacterial Community.</title>
        <authorList>
            <person name="Garzetti D."/>
            <person name="Brugiroux S."/>
            <person name="Bunk B."/>
            <person name="Pukall R."/>
            <person name="McCoy K.D."/>
            <person name="Macpherson A.J."/>
            <person name="Stecher B."/>
        </authorList>
    </citation>
    <scope>NUCLEOTIDE SEQUENCE</scope>
    <source>
        <strain evidence="3">KB18</strain>
    </source>
</reference>
<gene>
    <name evidence="3" type="ORF">ADH66_16330</name>
    <name evidence="4" type="ORF">I5Q82_06720</name>
</gene>
<organism evidence="4 6">
    <name type="scientific">Acutalibacter muris</name>
    <dbReference type="NCBI Taxonomy" id="1796620"/>
    <lineage>
        <taxon>Bacteria</taxon>
        <taxon>Bacillati</taxon>
        <taxon>Bacillota</taxon>
        <taxon>Clostridia</taxon>
        <taxon>Eubacteriales</taxon>
        <taxon>Acutalibacteraceae</taxon>
        <taxon>Acutalibacter</taxon>
    </lineage>
</organism>
<feature type="transmembrane region" description="Helical" evidence="2">
    <location>
        <begin position="42"/>
        <end position="64"/>
    </location>
</feature>
<reference evidence="5" key="2">
    <citation type="submission" date="2017-05" db="EMBL/GenBank/DDBJ databases">
        <title>Improved OligoMM genomes.</title>
        <authorList>
            <person name="Garzetti D."/>
        </authorList>
    </citation>
    <scope>NUCLEOTIDE SEQUENCE [LARGE SCALE GENOMIC DNA]</scope>
    <source>
        <strain evidence="5">KB18</strain>
    </source>
</reference>
<dbReference type="EMBL" id="CP021422">
    <property type="protein sequence ID" value="ASB42088.1"/>
    <property type="molecule type" value="Genomic_DNA"/>
</dbReference>
<dbReference type="AlphaFoldDB" id="A0A1Z2XUF7"/>
<dbReference type="Proteomes" id="UP000196710">
    <property type="component" value="Chromosome"/>
</dbReference>
<protein>
    <recommendedName>
        <fullName evidence="7">Zinc ribbon domain-containing protein</fullName>
    </recommendedName>
</protein>
<feature type="region of interest" description="Disordered" evidence="1">
    <location>
        <begin position="313"/>
        <end position="340"/>
    </location>
</feature>
<evidence type="ECO:0008006" key="7">
    <source>
        <dbReference type="Google" id="ProtNLM"/>
    </source>
</evidence>
<keyword evidence="5" id="KW-1185">Reference proteome</keyword>
<feature type="transmembrane region" description="Helical" evidence="2">
    <location>
        <begin position="139"/>
        <end position="168"/>
    </location>
</feature>
<feature type="compositionally biased region" description="Low complexity" evidence="1">
    <location>
        <begin position="315"/>
        <end position="333"/>
    </location>
</feature>
<dbReference type="EMBL" id="CP065321">
    <property type="protein sequence ID" value="QQR31358.1"/>
    <property type="molecule type" value="Genomic_DNA"/>
</dbReference>
<dbReference type="Proteomes" id="UP000596035">
    <property type="component" value="Chromosome"/>
</dbReference>
<keyword evidence="2" id="KW-1133">Transmembrane helix</keyword>
<name>A0A1Z2XUF7_9FIRM</name>
<feature type="transmembrane region" description="Helical" evidence="2">
    <location>
        <begin position="195"/>
        <end position="220"/>
    </location>
</feature>
<evidence type="ECO:0000313" key="6">
    <source>
        <dbReference type="Proteomes" id="UP000596035"/>
    </source>
</evidence>